<dbReference type="InterPro" id="IPR004813">
    <property type="entry name" value="OPT"/>
</dbReference>
<accession>A0A9K3NI99</accession>
<reference evidence="8" key="1">
    <citation type="journal article" date="2017" name="Nature">
        <title>The sunflower genome provides insights into oil metabolism, flowering and Asterid evolution.</title>
        <authorList>
            <person name="Badouin H."/>
            <person name="Gouzy J."/>
            <person name="Grassa C.J."/>
            <person name="Murat F."/>
            <person name="Staton S.E."/>
            <person name="Cottret L."/>
            <person name="Lelandais-Briere C."/>
            <person name="Owens G.L."/>
            <person name="Carrere S."/>
            <person name="Mayjonade B."/>
            <person name="Legrand L."/>
            <person name="Gill N."/>
            <person name="Kane N.C."/>
            <person name="Bowers J.E."/>
            <person name="Hubner S."/>
            <person name="Bellec A."/>
            <person name="Berard A."/>
            <person name="Berges H."/>
            <person name="Blanchet N."/>
            <person name="Boniface M.C."/>
            <person name="Brunel D."/>
            <person name="Catrice O."/>
            <person name="Chaidir N."/>
            <person name="Claudel C."/>
            <person name="Donnadieu C."/>
            <person name="Faraut T."/>
            <person name="Fievet G."/>
            <person name="Helmstetter N."/>
            <person name="King M."/>
            <person name="Knapp S.J."/>
            <person name="Lai Z."/>
            <person name="Le Paslier M.C."/>
            <person name="Lippi Y."/>
            <person name="Lorenzon L."/>
            <person name="Mandel J.R."/>
            <person name="Marage G."/>
            <person name="Marchand G."/>
            <person name="Marquand E."/>
            <person name="Bret-Mestries E."/>
            <person name="Morien E."/>
            <person name="Nambeesan S."/>
            <person name="Nguyen T."/>
            <person name="Pegot-Espagnet P."/>
            <person name="Pouilly N."/>
            <person name="Raftis F."/>
            <person name="Sallet E."/>
            <person name="Schiex T."/>
            <person name="Thomas J."/>
            <person name="Vandecasteele C."/>
            <person name="Vares D."/>
            <person name="Vear F."/>
            <person name="Vautrin S."/>
            <person name="Crespi M."/>
            <person name="Mangin B."/>
            <person name="Burke J.M."/>
            <person name="Salse J."/>
            <person name="Munos S."/>
            <person name="Vincourt P."/>
            <person name="Rieseberg L.H."/>
            <person name="Langlade N.B."/>
        </authorList>
    </citation>
    <scope>NUCLEOTIDE SEQUENCE</scope>
    <source>
        <tissue evidence="8">Leaves</tissue>
    </source>
</reference>
<keyword evidence="9" id="KW-1185">Reference proteome</keyword>
<dbReference type="NCBIfam" id="TIGR00728">
    <property type="entry name" value="OPT_sfam"/>
    <property type="match status" value="1"/>
</dbReference>
<dbReference type="Pfam" id="PF03169">
    <property type="entry name" value="OPT"/>
    <property type="match status" value="1"/>
</dbReference>
<proteinExistence type="inferred from homology"/>
<feature type="transmembrane region" description="Helical" evidence="7">
    <location>
        <begin position="88"/>
        <end position="107"/>
    </location>
</feature>
<dbReference type="AlphaFoldDB" id="A0A9K3NI99"/>
<dbReference type="Gramene" id="mRNA:HanXRQr2_Chr06g0248641">
    <property type="protein sequence ID" value="mRNA:HanXRQr2_Chr06g0248641"/>
    <property type="gene ID" value="HanXRQr2_Chr06g0248641"/>
</dbReference>
<evidence type="ECO:0000256" key="2">
    <source>
        <dbReference type="ARBA" id="ARBA00010276"/>
    </source>
</evidence>
<keyword evidence="3" id="KW-0813">Transport</keyword>
<dbReference type="GO" id="GO:0016020">
    <property type="term" value="C:membrane"/>
    <property type="evidence" value="ECO:0000318"/>
    <property type="project" value="GO_Central"/>
</dbReference>
<protein>
    <submittedName>
        <fullName evidence="8">Oligopeptide transporter, OPT superfamily</fullName>
    </submittedName>
</protein>
<reference evidence="8" key="2">
    <citation type="submission" date="2020-06" db="EMBL/GenBank/DDBJ databases">
        <title>Helianthus annuus Genome sequencing and assembly Release 2.</title>
        <authorList>
            <person name="Gouzy J."/>
            <person name="Langlade N."/>
            <person name="Munos S."/>
        </authorList>
    </citation>
    <scope>NUCLEOTIDE SEQUENCE</scope>
    <source>
        <tissue evidence="8">Leaves</tissue>
    </source>
</reference>
<evidence type="ECO:0000256" key="7">
    <source>
        <dbReference type="SAM" id="Phobius"/>
    </source>
</evidence>
<feature type="transmembrane region" description="Helical" evidence="7">
    <location>
        <begin position="338"/>
        <end position="358"/>
    </location>
</feature>
<dbReference type="EMBL" id="MNCJ02000321">
    <property type="protein sequence ID" value="KAF5801487.1"/>
    <property type="molecule type" value="Genomic_DNA"/>
</dbReference>
<keyword evidence="6 7" id="KW-0472">Membrane</keyword>
<evidence type="ECO:0000313" key="8">
    <source>
        <dbReference type="EMBL" id="KAF5801487.1"/>
    </source>
</evidence>
<feature type="transmembrane region" description="Helical" evidence="7">
    <location>
        <begin position="60"/>
        <end position="82"/>
    </location>
</feature>
<dbReference type="InterPro" id="IPR045035">
    <property type="entry name" value="YSL-like"/>
</dbReference>
<feature type="transmembrane region" description="Helical" evidence="7">
    <location>
        <begin position="128"/>
        <end position="150"/>
    </location>
</feature>
<evidence type="ECO:0000256" key="1">
    <source>
        <dbReference type="ARBA" id="ARBA00004141"/>
    </source>
</evidence>
<evidence type="ECO:0000313" key="9">
    <source>
        <dbReference type="Proteomes" id="UP000215914"/>
    </source>
</evidence>
<evidence type="ECO:0000256" key="6">
    <source>
        <dbReference type="ARBA" id="ARBA00023136"/>
    </source>
</evidence>
<feature type="transmembrane region" description="Helical" evidence="7">
    <location>
        <begin position="301"/>
        <end position="318"/>
    </location>
</feature>
<comment type="similarity">
    <text evidence="2">Belongs to the YSL (TC 2.A.67.2) family.</text>
</comment>
<dbReference type="Proteomes" id="UP000215914">
    <property type="component" value="Unassembled WGS sequence"/>
</dbReference>
<comment type="subcellular location">
    <subcellularLocation>
        <location evidence="1">Membrane</location>
        <topology evidence="1">Multi-pass membrane protein</topology>
    </subcellularLocation>
</comment>
<evidence type="ECO:0000256" key="5">
    <source>
        <dbReference type="ARBA" id="ARBA00022989"/>
    </source>
</evidence>
<gene>
    <name evidence="8" type="ORF">HanXRQr2_Chr06g0248641</name>
</gene>
<evidence type="ECO:0000256" key="4">
    <source>
        <dbReference type="ARBA" id="ARBA00022692"/>
    </source>
</evidence>
<keyword evidence="4 7" id="KW-0812">Transmembrane</keyword>
<keyword evidence="5 7" id="KW-1133">Transmembrane helix</keyword>
<evidence type="ECO:0000256" key="3">
    <source>
        <dbReference type="ARBA" id="ARBA00022448"/>
    </source>
</evidence>
<dbReference type="PANTHER" id="PTHR31645:SF70">
    <property type="entry name" value="OLIGOPEPTIDE TRANSPORTER, OPT SUPERFAMILY"/>
    <property type="match status" value="1"/>
</dbReference>
<comment type="caution">
    <text evidence="8">The sequence shown here is derived from an EMBL/GenBank/DDBJ whole genome shotgun (WGS) entry which is preliminary data.</text>
</comment>
<sequence>MALESTLELENNDGRAKSDANLLVAEGNTAGDDDGTKGKVIESVEMTFKDTMIPSWKGQLTLRAFVVSAILGVMFSFIVMKLNLTTGIIPSLNVAAGLLGFFFVKTWTKVLERCGILKHPFTRQENTVIQTCVVATSGIAYSGGFGSYLYGMSDAIASQSSDSDSPTRDMNIKNPSLGWIIAFLFTVSFIGLCSVVPLRKIMIIKFKLIYPSGTATAHLINSFHTTQGAKLAKQQVSALGKFFSLSFLWSFFQWFFVSNEDDCGFQNFPTFGLKAYHNMFYFDFSTMYVGVGMICPYIINVSLLLGAILSWGIMWPLIETQEGNWYKAGLGPSSFHGIQGYRVFLAIAIILGDGLYNFRQSTYNYRNRVVLSAKKQRIKSRSTGSCHRWCEARSYIF</sequence>
<feature type="transmembrane region" description="Helical" evidence="7">
    <location>
        <begin position="177"/>
        <end position="198"/>
    </location>
</feature>
<organism evidence="8 9">
    <name type="scientific">Helianthus annuus</name>
    <name type="common">Common sunflower</name>
    <dbReference type="NCBI Taxonomy" id="4232"/>
    <lineage>
        <taxon>Eukaryota</taxon>
        <taxon>Viridiplantae</taxon>
        <taxon>Streptophyta</taxon>
        <taxon>Embryophyta</taxon>
        <taxon>Tracheophyta</taxon>
        <taxon>Spermatophyta</taxon>
        <taxon>Magnoliopsida</taxon>
        <taxon>eudicotyledons</taxon>
        <taxon>Gunneridae</taxon>
        <taxon>Pentapetalae</taxon>
        <taxon>asterids</taxon>
        <taxon>campanulids</taxon>
        <taxon>Asterales</taxon>
        <taxon>Asteraceae</taxon>
        <taxon>Asteroideae</taxon>
        <taxon>Heliantheae alliance</taxon>
        <taxon>Heliantheae</taxon>
        <taxon>Helianthus</taxon>
    </lineage>
</organism>
<dbReference type="PANTHER" id="PTHR31645">
    <property type="entry name" value="OLIGOPEPTIDE TRANSPORTER YGL114W-RELATED"/>
    <property type="match status" value="1"/>
</dbReference>
<name>A0A9K3NI99_HELAN</name>
<dbReference type="GO" id="GO:0035673">
    <property type="term" value="F:oligopeptide transmembrane transporter activity"/>
    <property type="evidence" value="ECO:0007669"/>
    <property type="project" value="InterPro"/>
</dbReference>